<organism evidence="1 2">
    <name type="scientific">Pseudomonas abyssi</name>
    <dbReference type="NCBI Taxonomy" id="170540"/>
    <lineage>
        <taxon>Bacteria</taxon>
        <taxon>Pseudomonadati</taxon>
        <taxon>Pseudomonadota</taxon>
        <taxon>Gammaproteobacteria</taxon>
        <taxon>Pseudomonadales</taxon>
        <taxon>Pseudomonadaceae</taxon>
        <taxon>Pseudomonas</taxon>
    </lineage>
</organism>
<proteinExistence type="predicted"/>
<dbReference type="RefSeq" id="WP_096005957.1">
    <property type="nucleotide sequence ID" value="NZ_NTMR01000024.1"/>
</dbReference>
<accession>A0A2A3MEA9</accession>
<comment type="caution">
    <text evidence="1">The sequence shown here is derived from an EMBL/GenBank/DDBJ whole genome shotgun (WGS) entry which is preliminary data.</text>
</comment>
<gene>
    <name evidence="1" type="ORF">CNQ84_16625</name>
</gene>
<sequence>MQVTGQAFPDVLKKLHELEFNYLDGEGIDFEPYTEFLSEEETNEWLSAWTGNPQANTDAYLVFGQDGTGGYAAIWCIRNNADLLSQPIVFFGSEGELGIIASNFSDYLWVLASGYGPYEAVSYLNDGRPKNPEFAYFAEQNSTTPSRSASAIVASAKAEFPGFESSINAMCQ</sequence>
<protein>
    <submittedName>
        <fullName evidence="1">SMI1/KNR4 family protein</fullName>
    </submittedName>
</protein>
<evidence type="ECO:0000313" key="2">
    <source>
        <dbReference type="Proteomes" id="UP000242313"/>
    </source>
</evidence>
<keyword evidence="2" id="KW-1185">Reference proteome</keyword>
<evidence type="ECO:0000313" key="1">
    <source>
        <dbReference type="EMBL" id="PBK03149.1"/>
    </source>
</evidence>
<reference evidence="1 2" key="1">
    <citation type="submission" date="2017-09" db="EMBL/GenBank/DDBJ databases">
        <title>Pseudomonas abyssi sp. nov. isolated from Abyssopelagic Water.</title>
        <authorList>
            <person name="Wei Y."/>
        </authorList>
    </citation>
    <scope>NUCLEOTIDE SEQUENCE [LARGE SCALE GENOMIC DNA]</scope>
    <source>
        <strain evidence="1 2">MT5</strain>
    </source>
</reference>
<dbReference type="EMBL" id="NTMR01000024">
    <property type="protein sequence ID" value="PBK03149.1"/>
    <property type="molecule type" value="Genomic_DNA"/>
</dbReference>
<dbReference type="Proteomes" id="UP000242313">
    <property type="component" value="Unassembled WGS sequence"/>
</dbReference>
<name>A0A2A3MEA9_9PSED</name>
<dbReference type="AlphaFoldDB" id="A0A2A3MEA9"/>